<dbReference type="Pfam" id="PF00356">
    <property type="entry name" value="LacI"/>
    <property type="match status" value="1"/>
</dbReference>
<accession>A0ABS7KU73</accession>
<dbReference type="PROSITE" id="PS50932">
    <property type="entry name" value="HTH_LACI_2"/>
    <property type="match status" value="1"/>
</dbReference>
<evidence type="ECO:0000256" key="1">
    <source>
        <dbReference type="ARBA" id="ARBA00023015"/>
    </source>
</evidence>
<evidence type="ECO:0000259" key="4">
    <source>
        <dbReference type="PROSITE" id="PS50932"/>
    </source>
</evidence>
<keyword evidence="1" id="KW-0805">Transcription regulation</keyword>
<dbReference type="SUPFAM" id="SSF53822">
    <property type="entry name" value="Periplasmic binding protein-like I"/>
    <property type="match status" value="1"/>
</dbReference>
<dbReference type="Gene3D" id="3.40.50.2300">
    <property type="match status" value="2"/>
</dbReference>
<dbReference type="CDD" id="cd01542">
    <property type="entry name" value="PBP1_TreR-like"/>
    <property type="match status" value="1"/>
</dbReference>
<dbReference type="PROSITE" id="PS00356">
    <property type="entry name" value="HTH_LACI_1"/>
    <property type="match status" value="1"/>
</dbReference>
<evidence type="ECO:0000313" key="6">
    <source>
        <dbReference type="EMBL" id="MBY0754359.1"/>
    </source>
</evidence>
<dbReference type="PANTHER" id="PTHR30146:SF154">
    <property type="entry name" value="TRANSCRIPTION REGULATOR, MEMBER OF GALR FAMILY"/>
    <property type="match status" value="1"/>
</dbReference>
<feature type="domain" description="HTH cro/C1-type" evidence="5">
    <location>
        <begin position="2"/>
        <end position="50"/>
    </location>
</feature>
<evidence type="ECO:0000256" key="2">
    <source>
        <dbReference type="ARBA" id="ARBA00023125"/>
    </source>
</evidence>
<dbReference type="PANTHER" id="PTHR30146">
    <property type="entry name" value="LACI-RELATED TRANSCRIPTIONAL REPRESSOR"/>
    <property type="match status" value="1"/>
</dbReference>
<name>A0ABS7KU73_CLOSR</name>
<dbReference type="SUPFAM" id="SSF47413">
    <property type="entry name" value="lambda repressor-like DNA-binding domains"/>
    <property type="match status" value="1"/>
</dbReference>
<keyword evidence="3" id="KW-0804">Transcription</keyword>
<evidence type="ECO:0000313" key="7">
    <source>
        <dbReference type="Proteomes" id="UP001299068"/>
    </source>
</evidence>
<gene>
    <name evidence="6" type="ORF">K5V21_02710</name>
</gene>
<dbReference type="Gene3D" id="1.10.260.40">
    <property type="entry name" value="lambda repressor-like DNA-binding domains"/>
    <property type="match status" value="1"/>
</dbReference>
<dbReference type="CDD" id="cd01392">
    <property type="entry name" value="HTH_LacI"/>
    <property type="match status" value="1"/>
</dbReference>
<dbReference type="Pfam" id="PF13377">
    <property type="entry name" value="Peripla_BP_3"/>
    <property type="match status" value="1"/>
</dbReference>
<dbReference type="RefSeq" id="WP_221858921.1">
    <property type="nucleotide sequence ID" value="NZ_JAIKTU010000002.1"/>
</dbReference>
<dbReference type="GO" id="GO:0003677">
    <property type="term" value="F:DNA binding"/>
    <property type="evidence" value="ECO:0007669"/>
    <property type="project" value="UniProtKB-KW"/>
</dbReference>
<keyword evidence="7" id="KW-1185">Reference proteome</keyword>
<protein>
    <submittedName>
        <fullName evidence="6">LacI family DNA-binding transcriptional regulator</fullName>
    </submittedName>
</protein>
<reference evidence="6 7" key="1">
    <citation type="journal article" date="2021" name="Cell Host Microbe">
        <title>in vivo commensal control of Clostridioides difficile virulence.</title>
        <authorList>
            <person name="Girinathan B.P."/>
            <person name="Dibenedetto N."/>
            <person name="Worley J.N."/>
            <person name="Peltier J."/>
            <person name="Arrieta-Ortiz M.L."/>
            <person name="Rupa Christinal Immanuel S."/>
            <person name="Lavin R."/>
            <person name="Delaney M.L."/>
            <person name="Cummins C."/>
            <person name="Hoffmann M."/>
            <person name="Luo Y."/>
            <person name="Gonzalez-Escalona N."/>
            <person name="Allard M."/>
            <person name="Onderdonk A.B."/>
            <person name="Gerber G.K."/>
            <person name="Sonenshein A.L."/>
            <person name="Baliga N."/>
            <person name="Dupuy B."/>
            <person name="Bry L."/>
        </authorList>
    </citation>
    <scope>NUCLEOTIDE SEQUENCE [LARGE SCALE GENOMIC DNA]</scope>
    <source>
        <strain evidence="6 7">DSM 599</strain>
    </source>
</reference>
<organism evidence="6 7">
    <name type="scientific">Clostridium sardiniense</name>
    <name type="common">Clostridium absonum</name>
    <dbReference type="NCBI Taxonomy" id="29369"/>
    <lineage>
        <taxon>Bacteria</taxon>
        <taxon>Bacillati</taxon>
        <taxon>Bacillota</taxon>
        <taxon>Clostridia</taxon>
        <taxon>Eubacteriales</taxon>
        <taxon>Clostridiaceae</taxon>
        <taxon>Clostridium</taxon>
    </lineage>
</organism>
<dbReference type="Proteomes" id="UP001299068">
    <property type="component" value="Unassembled WGS sequence"/>
</dbReference>
<feature type="domain" description="HTH lacI-type" evidence="4">
    <location>
        <begin position="3"/>
        <end position="56"/>
    </location>
</feature>
<dbReference type="SMART" id="SM00354">
    <property type="entry name" value="HTH_LACI"/>
    <property type="match status" value="1"/>
</dbReference>
<evidence type="ECO:0000256" key="3">
    <source>
        <dbReference type="ARBA" id="ARBA00023163"/>
    </source>
</evidence>
<dbReference type="InterPro" id="IPR001387">
    <property type="entry name" value="Cro/C1-type_HTH"/>
</dbReference>
<dbReference type="EMBL" id="JAIKTU010000002">
    <property type="protein sequence ID" value="MBY0754359.1"/>
    <property type="molecule type" value="Genomic_DNA"/>
</dbReference>
<dbReference type="InterPro" id="IPR010982">
    <property type="entry name" value="Lambda_DNA-bd_dom_sf"/>
</dbReference>
<dbReference type="InterPro" id="IPR000843">
    <property type="entry name" value="HTH_LacI"/>
</dbReference>
<proteinExistence type="predicted"/>
<keyword evidence="2 6" id="KW-0238">DNA-binding</keyword>
<dbReference type="InterPro" id="IPR028082">
    <property type="entry name" value="Peripla_BP_I"/>
</dbReference>
<comment type="caution">
    <text evidence="6">The sequence shown here is derived from an EMBL/GenBank/DDBJ whole genome shotgun (WGS) entry which is preliminary data.</text>
</comment>
<dbReference type="InterPro" id="IPR046335">
    <property type="entry name" value="LacI/GalR-like_sensor"/>
</dbReference>
<dbReference type="PROSITE" id="PS50943">
    <property type="entry name" value="HTH_CROC1"/>
    <property type="match status" value="1"/>
</dbReference>
<evidence type="ECO:0000259" key="5">
    <source>
        <dbReference type="PROSITE" id="PS50943"/>
    </source>
</evidence>
<sequence length="326" mass="36728">MKVTIQDIANMVGVSKSTVSRYLNGGYVSGENVNKIKEAIEKTGFETNFFAKRLKAKKSKLIGIIMPRIDSFTAGKTLNGINKKLEEHGYQGIILTSELNREKELSHIKKLYQQGVDGIIIMSFEIAKEHVKIANQLPIPVMFSGQKSEYLNYITLDDEKIGRLLGEYIKKQGHKKIVFLGVSEKDKSVGVLRKKGFYEVFEGEDYRLNFVETDFSFNKAYESGDKVLEYNPTAVVCATDNIALGLMRFLLERGIKIPDDISIAGFGGYDVGAITYPSLTTVKIDYKLFGEKTADRILNLIDEEKLDEIDDVPLELIVRESVKRID</sequence>